<proteinExistence type="predicted"/>
<keyword evidence="3" id="KW-1185">Reference proteome</keyword>
<comment type="caution">
    <text evidence="2">The sequence shown here is derived from an EMBL/GenBank/DDBJ whole genome shotgun (WGS) entry which is preliminary data.</text>
</comment>
<feature type="region of interest" description="Disordered" evidence="1">
    <location>
        <begin position="1"/>
        <end position="23"/>
    </location>
</feature>
<gene>
    <name evidence="2" type="ORF">Q6348_08435</name>
</gene>
<reference evidence="2 3" key="1">
    <citation type="submission" date="2023-07" db="EMBL/GenBank/DDBJ databases">
        <title>Description of novel actinomycetes strains, isolated from tidal flat sediment.</title>
        <authorList>
            <person name="Lu C."/>
        </authorList>
    </citation>
    <scope>NUCLEOTIDE SEQUENCE [LARGE SCALE GENOMIC DNA]</scope>
    <source>
        <strain evidence="2 3">SYSU T00b441</strain>
    </source>
</reference>
<protein>
    <submittedName>
        <fullName evidence="2">Uncharacterized protein</fullName>
    </submittedName>
</protein>
<organism evidence="2 3">
    <name type="scientific">Actinotalea lenta</name>
    <dbReference type="NCBI Taxonomy" id="3064654"/>
    <lineage>
        <taxon>Bacteria</taxon>
        <taxon>Bacillati</taxon>
        <taxon>Actinomycetota</taxon>
        <taxon>Actinomycetes</taxon>
        <taxon>Micrococcales</taxon>
        <taxon>Cellulomonadaceae</taxon>
        <taxon>Actinotalea</taxon>
    </lineage>
</organism>
<evidence type="ECO:0000313" key="2">
    <source>
        <dbReference type="EMBL" id="MDO8107220.1"/>
    </source>
</evidence>
<evidence type="ECO:0000313" key="3">
    <source>
        <dbReference type="Proteomes" id="UP001232536"/>
    </source>
</evidence>
<sequence>MTTEPESLSPALSEVKNRDVRDAAKAPKPLSMVLVMPDGTSHTEVLPGPGGKIRVAVGSPGKRASLWTIIASKGKGDVYMTARGLGSGMKFSLHESGEWRFAFLSDDLAEQHTGSRRRLVDQWDRPEGSSGWARAVEIRTLHGHLADVDDAIAPEEVTWLPEAQPGRFAVMHVAVVKPNEGVLNARAVPVAGLGLGTGEAVVVLYSTHEFTEAHRANLAENLRRYPFPASAADAVAAAAASGQARLAVEGSDDASGVRVVWDLRVTSPSGDDAGTQ</sequence>
<name>A0ABT9D8K6_9CELL</name>
<accession>A0ABT9D8K6</accession>
<evidence type="ECO:0000256" key="1">
    <source>
        <dbReference type="SAM" id="MobiDB-lite"/>
    </source>
</evidence>
<dbReference type="EMBL" id="JAUQYP010000001">
    <property type="protein sequence ID" value="MDO8107220.1"/>
    <property type="molecule type" value="Genomic_DNA"/>
</dbReference>
<dbReference type="Proteomes" id="UP001232536">
    <property type="component" value="Unassembled WGS sequence"/>
</dbReference>
<dbReference type="RefSeq" id="WP_304600853.1">
    <property type="nucleotide sequence ID" value="NZ_JAUQYP010000001.1"/>
</dbReference>